<keyword evidence="3" id="KW-0472">Membrane</keyword>
<proteinExistence type="predicted"/>
<feature type="compositionally biased region" description="Polar residues" evidence="2">
    <location>
        <begin position="587"/>
        <end position="603"/>
    </location>
</feature>
<dbReference type="InParanoid" id="A0A7M7HIU3"/>
<feature type="transmembrane region" description="Helical" evidence="3">
    <location>
        <begin position="336"/>
        <end position="354"/>
    </location>
</feature>
<feature type="domain" description="SMB" evidence="5">
    <location>
        <begin position="179"/>
        <end position="224"/>
    </location>
</feature>
<dbReference type="OMA" id="ARANISC"/>
<dbReference type="GeneID" id="105446199"/>
<dbReference type="RefSeq" id="XP_011681003.2">
    <property type="nucleotide sequence ID" value="XM_011682701.2"/>
</dbReference>
<name>A0A7M7HIU3_STRPU</name>
<evidence type="ECO:0000256" key="4">
    <source>
        <dbReference type="SAM" id="SignalP"/>
    </source>
</evidence>
<dbReference type="SUPFAM" id="SSF90188">
    <property type="entry name" value="Somatomedin B domain"/>
    <property type="match status" value="1"/>
</dbReference>
<dbReference type="Proteomes" id="UP000007110">
    <property type="component" value="Unassembled WGS sequence"/>
</dbReference>
<dbReference type="Pfam" id="PF01033">
    <property type="entry name" value="Somatomedin_B"/>
    <property type="match status" value="1"/>
</dbReference>
<feature type="compositionally biased region" description="Polar residues" evidence="2">
    <location>
        <begin position="704"/>
        <end position="719"/>
    </location>
</feature>
<feature type="region of interest" description="Disordered" evidence="2">
    <location>
        <begin position="515"/>
        <end position="538"/>
    </location>
</feature>
<evidence type="ECO:0000256" key="2">
    <source>
        <dbReference type="SAM" id="MobiDB-lite"/>
    </source>
</evidence>
<evidence type="ECO:0000259" key="5">
    <source>
        <dbReference type="PROSITE" id="PS50958"/>
    </source>
</evidence>
<dbReference type="SMART" id="SM00201">
    <property type="entry name" value="SO"/>
    <property type="match status" value="1"/>
</dbReference>
<accession>A0A7M7HIU3</accession>
<keyword evidence="3" id="KW-1133">Transmembrane helix</keyword>
<keyword evidence="3" id="KW-0812">Transmembrane</keyword>
<feature type="compositionally biased region" description="Acidic residues" evidence="2">
    <location>
        <begin position="653"/>
        <end position="669"/>
    </location>
</feature>
<keyword evidence="7" id="KW-1185">Reference proteome</keyword>
<dbReference type="EnsemblMetazoa" id="XM_011682701">
    <property type="protein sequence ID" value="XP_011681003"/>
    <property type="gene ID" value="LOC105446199"/>
</dbReference>
<feature type="compositionally biased region" description="Polar residues" evidence="2">
    <location>
        <begin position="459"/>
        <end position="472"/>
    </location>
</feature>
<evidence type="ECO:0000256" key="3">
    <source>
        <dbReference type="SAM" id="Phobius"/>
    </source>
</evidence>
<feature type="region of interest" description="Disordered" evidence="2">
    <location>
        <begin position="450"/>
        <end position="472"/>
    </location>
</feature>
<dbReference type="KEGG" id="spu:105446199"/>
<evidence type="ECO:0000313" key="7">
    <source>
        <dbReference type="Proteomes" id="UP000007110"/>
    </source>
</evidence>
<dbReference type="InterPro" id="IPR036024">
    <property type="entry name" value="Somatomedin_B-like_dom_sf"/>
</dbReference>
<dbReference type="PROSITE" id="PS50958">
    <property type="entry name" value="SMB_2"/>
    <property type="match status" value="1"/>
</dbReference>
<evidence type="ECO:0000256" key="1">
    <source>
        <dbReference type="ARBA" id="ARBA00023157"/>
    </source>
</evidence>
<feature type="region of interest" description="Disordered" evidence="2">
    <location>
        <begin position="552"/>
        <end position="719"/>
    </location>
</feature>
<keyword evidence="1" id="KW-1015">Disulfide bond</keyword>
<feature type="signal peptide" evidence="4">
    <location>
        <begin position="1"/>
        <end position="18"/>
    </location>
</feature>
<organism evidence="6 7">
    <name type="scientific">Strongylocentrotus purpuratus</name>
    <name type="common">Purple sea urchin</name>
    <dbReference type="NCBI Taxonomy" id="7668"/>
    <lineage>
        <taxon>Eukaryota</taxon>
        <taxon>Metazoa</taxon>
        <taxon>Echinodermata</taxon>
        <taxon>Eleutherozoa</taxon>
        <taxon>Echinozoa</taxon>
        <taxon>Echinoidea</taxon>
        <taxon>Euechinoidea</taxon>
        <taxon>Echinacea</taxon>
        <taxon>Camarodonta</taxon>
        <taxon>Echinidea</taxon>
        <taxon>Strongylocentrotidae</taxon>
        <taxon>Strongylocentrotus</taxon>
    </lineage>
</organism>
<dbReference type="AlphaFoldDB" id="A0A7M7HIU3"/>
<protein>
    <recommendedName>
        <fullName evidence="5">SMB domain-containing protein</fullName>
    </recommendedName>
</protein>
<evidence type="ECO:0000313" key="6">
    <source>
        <dbReference type="EnsemblMetazoa" id="XP_011681003"/>
    </source>
</evidence>
<sequence>MNSWYLQFVFAMVLVVNGISCDSEMLHCGIDGTTDFTVAADDDDDDEDALQNMSLDVNTNITCGASDTWRGEEWFSFEIVCPVEWRILLRVSPMDINKGIIVKAFPDEEGEEHSISRRTRPPNYPILLLSKDNILEINATYSGNTMQNKMFKLSAWTVKVVERIGPDSSCQVKQTSKDTDATCEERCDNGYDQDLPCQCNNRCQDKDKDDCCEDYKEICLNKGNDARTLEIECPTNSSYDDVLVSFGYEIAGEVTRADGHLTVICTRIDGQSFDVDFSQSTHLGISCKRMLDTLSINITAPARVNILESALRVETIVFNRDSSLGSETGKSTTTQIVVPTVVVLVALGLGVFIASMRYKRRNKQASANAANVSAQKGLYLHNHVSSEGGDATDNSPRYVTSNAGPEGDGTVALNIRSTVNQNEDTVVYNEIGEQDYNTLFGGKERDDYHEYNVPDRPQGKTSVVRTTASGSGPYQELFQDGTRAVAVVNRSPGVTGPKHGVADDLHAYQDLRLDDTSVSSHPNGEMPNQLPSKDTPATENGYQVLKTATPDYATLKPSPEPATLEQNDQSMTGTSDVSGPPSDKQYDTLQRSINTVGQPTSAGYGTLKPMNETDDDYESPDVKPNTTYDVKDSTRPTEALPIDQPKTKHSVSYDDDDYQTPIEPAEDLSDAYQTLDNPGYQQEPDTQTEEYSHLQRSLGAKLQSHPSSIHDNSDSYGTP</sequence>
<feature type="compositionally biased region" description="Polar residues" evidence="2">
    <location>
        <begin position="671"/>
        <end position="685"/>
    </location>
</feature>
<reference evidence="7" key="1">
    <citation type="submission" date="2015-02" db="EMBL/GenBank/DDBJ databases">
        <title>Genome sequencing for Strongylocentrotus purpuratus.</title>
        <authorList>
            <person name="Murali S."/>
            <person name="Liu Y."/>
            <person name="Vee V."/>
            <person name="English A."/>
            <person name="Wang M."/>
            <person name="Skinner E."/>
            <person name="Han Y."/>
            <person name="Muzny D.M."/>
            <person name="Worley K.C."/>
            <person name="Gibbs R.A."/>
        </authorList>
    </citation>
    <scope>NUCLEOTIDE SEQUENCE</scope>
</reference>
<dbReference type="InterPro" id="IPR001212">
    <property type="entry name" value="Somatomedin_B_dom"/>
</dbReference>
<feature type="compositionally biased region" description="Polar residues" evidence="2">
    <location>
        <begin position="529"/>
        <end position="538"/>
    </location>
</feature>
<feature type="compositionally biased region" description="Polar residues" evidence="2">
    <location>
        <begin position="564"/>
        <end position="577"/>
    </location>
</feature>
<dbReference type="OrthoDB" id="10230940at2759"/>
<keyword evidence="4" id="KW-0732">Signal</keyword>
<dbReference type="Gene3D" id="4.10.410.20">
    <property type="match status" value="1"/>
</dbReference>
<reference evidence="6" key="2">
    <citation type="submission" date="2021-01" db="UniProtKB">
        <authorList>
            <consortium name="EnsemblMetazoa"/>
        </authorList>
    </citation>
    <scope>IDENTIFICATION</scope>
</reference>
<feature type="chain" id="PRO_5029523568" description="SMB domain-containing protein" evidence="4">
    <location>
        <begin position="19"/>
        <end position="719"/>
    </location>
</feature>